<reference evidence="4 5" key="1">
    <citation type="submission" date="2013-08" db="EMBL/GenBank/DDBJ databases">
        <authorList>
            <person name="Huang J."/>
            <person name="Wang G."/>
        </authorList>
    </citation>
    <scope>NUCLEOTIDE SEQUENCE [LARGE SCALE GENOMIC DNA]</scope>
    <source>
        <strain evidence="4 5">JSM 076056</strain>
    </source>
</reference>
<dbReference type="EMBL" id="AVPE01000009">
    <property type="protein sequence ID" value="KGX91648.1"/>
    <property type="molecule type" value="Genomic_DNA"/>
</dbReference>
<dbReference type="SUPFAM" id="SSF51735">
    <property type="entry name" value="NAD(P)-binding Rossmann-fold domains"/>
    <property type="match status" value="1"/>
</dbReference>
<protein>
    <submittedName>
        <fullName evidence="4">NADPH:quinone reductase</fullName>
    </submittedName>
</protein>
<dbReference type="CDD" id="cd05289">
    <property type="entry name" value="MDR_like_2"/>
    <property type="match status" value="1"/>
</dbReference>
<dbReference type="Proteomes" id="UP000030528">
    <property type="component" value="Unassembled WGS sequence"/>
</dbReference>
<comment type="caution">
    <text evidence="4">The sequence shown here is derived from an EMBL/GenBank/DDBJ whole genome shotgun (WGS) entry which is preliminary data.</text>
</comment>
<dbReference type="STRING" id="1385510.GCA_000425205_02270"/>
<feature type="domain" description="Enoyl reductase (ER)" evidence="3">
    <location>
        <begin position="10"/>
        <end position="313"/>
    </location>
</feature>
<dbReference type="Pfam" id="PF13602">
    <property type="entry name" value="ADH_zinc_N_2"/>
    <property type="match status" value="1"/>
</dbReference>
<evidence type="ECO:0000313" key="4">
    <source>
        <dbReference type="EMBL" id="KGX91648.1"/>
    </source>
</evidence>
<keyword evidence="1" id="KW-0560">Oxidoreductase</keyword>
<dbReference type="InterPro" id="IPR036291">
    <property type="entry name" value="NAD(P)-bd_dom_sf"/>
</dbReference>
<dbReference type="PROSITE" id="PS01162">
    <property type="entry name" value="QOR_ZETA_CRYSTAL"/>
    <property type="match status" value="1"/>
</dbReference>
<dbReference type="SUPFAM" id="SSF50129">
    <property type="entry name" value="GroES-like"/>
    <property type="match status" value="1"/>
</dbReference>
<name>A0A0A5GK91_9BACI</name>
<dbReference type="Pfam" id="PF08240">
    <property type="entry name" value="ADH_N"/>
    <property type="match status" value="1"/>
</dbReference>
<evidence type="ECO:0000256" key="2">
    <source>
        <dbReference type="SAM" id="MobiDB-lite"/>
    </source>
</evidence>
<dbReference type="InterPro" id="IPR020843">
    <property type="entry name" value="ER"/>
</dbReference>
<dbReference type="InterPro" id="IPR002364">
    <property type="entry name" value="Quin_OxRdtase/zeta-crystal_CS"/>
</dbReference>
<dbReference type="InterPro" id="IPR011032">
    <property type="entry name" value="GroES-like_sf"/>
</dbReference>
<evidence type="ECO:0000313" key="5">
    <source>
        <dbReference type="Proteomes" id="UP000030528"/>
    </source>
</evidence>
<dbReference type="GO" id="GO:0008270">
    <property type="term" value="F:zinc ion binding"/>
    <property type="evidence" value="ECO:0007669"/>
    <property type="project" value="InterPro"/>
</dbReference>
<dbReference type="InterPro" id="IPR013154">
    <property type="entry name" value="ADH-like_N"/>
</dbReference>
<dbReference type="InterPro" id="IPR050700">
    <property type="entry name" value="YIM1/Zinc_Alcohol_DH_Fams"/>
</dbReference>
<proteinExistence type="predicted"/>
<dbReference type="PANTHER" id="PTHR11695:SF294">
    <property type="entry name" value="RETICULON-4-INTERACTING PROTEIN 1, MITOCHONDRIAL"/>
    <property type="match status" value="1"/>
</dbReference>
<sequence>MKGIGIYEYGGKENLSRIQLPDRELESNEVKIMIKAAAVNPVDWKLREGYLKEDINYELPLILGWDVAGIVKEVGSSVSKFKVGDYIYSRPDLMKHGSYADEMILEEYLVSKKPSTSTFEEAASFPLVGLTTIQALIDHAKLQSGEKVLIHAGAGGIGTFAIQFAKAMGAYVVTTTSAKNHEFVKGLGADEIIHYDEEDFSNVVNDVDVVFDTLGGDVLLKSYEVLTHYGRLVTIAGGPNTIVPRNETADEKEIKTYFEFTDPNGKQLDDITPLVEEGKIRAVVDTIYPLTLEGVKEAHAHSEQGRTKGKIVLSSKSNS</sequence>
<dbReference type="GO" id="GO:0016491">
    <property type="term" value="F:oxidoreductase activity"/>
    <property type="evidence" value="ECO:0007669"/>
    <property type="project" value="UniProtKB-KW"/>
</dbReference>
<evidence type="ECO:0000256" key="1">
    <source>
        <dbReference type="ARBA" id="ARBA00023002"/>
    </source>
</evidence>
<dbReference type="OrthoDB" id="9792162at2"/>
<accession>A0A0A5GK91</accession>
<dbReference type="AlphaFoldDB" id="A0A0A5GK91"/>
<dbReference type="Gene3D" id="3.40.50.720">
    <property type="entry name" value="NAD(P)-binding Rossmann-like Domain"/>
    <property type="match status" value="1"/>
</dbReference>
<dbReference type="RefSeq" id="WP_026800621.1">
    <property type="nucleotide sequence ID" value="NZ_AULI01000009.1"/>
</dbReference>
<gene>
    <name evidence="4" type="ORF">N781_04030</name>
</gene>
<dbReference type="eggNOG" id="COG0604">
    <property type="taxonomic scope" value="Bacteria"/>
</dbReference>
<dbReference type="PANTHER" id="PTHR11695">
    <property type="entry name" value="ALCOHOL DEHYDROGENASE RELATED"/>
    <property type="match status" value="1"/>
</dbReference>
<evidence type="ECO:0000259" key="3">
    <source>
        <dbReference type="SMART" id="SM00829"/>
    </source>
</evidence>
<keyword evidence="5" id="KW-1185">Reference proteome</keyword>
<dbReference type="Gene3D" id="3.90.180.10">
    <property type="entry name" value="Medium-chain alcohol dehydrogenases, catalytic domain"/>
    <property type="match status" value="1"/>
</dbReference>
<organism evidence="4 5">
    <name type="scientific">Pontibacillus halophilus JSM 076056 = DSM 19796</name>
    <dbReference type="NCBI Taxonomy" id="1385510"/>
    <lineage>
        <taxon>Bacteria</taxon>
        <taxon>Bacillati</taxon>
        <taxon>Bacillota</taxon>
        <taxon>Bacilli</taxon>
        <taxon>Bacillales</taxon>
        <taxon>Bacillaceae</taxon>
        <taxon>Pontibacillus</taxon>
    </lineage>
</organism>
<feature type="region of interest" description="Disordered" evidence="2">
    <location>
        <begin position="299"/>
        <end position="319"/>
    </location>
</feature>
<dbReference type="SMART" id="SM00829">
    <property type="entry name" value="PKS_ER"/>
    <property type="match status" value="1"/>
</dbReference>